<organism evidence="8">
    <name type="scientific">Blastocystis hominis</name>
    <dbReference type="NCBI Taxonomy" id="12968"/>
    <lineage>
        <taxon>Eukaryota</taxon>
        <taxon>Sar</taxon>
        <taxon>Stramenopiles</taxon>
        <taxon>Bigyra</taxon>
        <taxon>Opalozoa</taxon>
        <taxon>Opalinata</taxon>
        <taxon>Blastocystidae</taxon>
        <taxon>Blastocystis</taxon>
    </lineage>
</organism>
<protein>
    <submittedName>
        <fullName evidence="8">Uncharacterized protein</fullName>
    </submittedName>
</protein>
<keyword evidence="5 7" id="KW-0472">Membrane</keyword>
<evidence type="ECO:0000313" key="9">
    <source>
        <dbReference type="Proteomes" id="UP000008312"/>
    </source>
</evidence>
<feature type="transmembrane region" description="Helical" evidence="7">
    <location>
        <begin position="377"/>
        <end position="395"/>
    </location>
</feature>
<dbReference type="GeneID" id="24919872"/>
<dbReference type="EMBL" id="FN668650">
    <property type="protein sequence ID" value="CBK22630.2"/>
    <property type="molecule type" value="Genomic_DNA"/>
</dbReference>
<evidence type="ECO:0000256" key="4">
    <source>
        <dbReference type="ARBA" id="ARBA00022989"/>
    </source>
</evidence>
<dbReference type="InParanoid" id="D8M2Q7"/>
<evidence type="ECO:0000256" key="2">
    <source>
        <dbReference type="ARBA" id="ARBA00007018"/>
    </source>
</evidence>
<proteinExistence type="inferred from homology"/>
<dbReference type="PANTHER" id="PTHR20855">
    <property type="entry name" value="ADIPOR/PROGESTIN RECEPTOR-RELATED"/>
    <property type="match status" value="1"/>
</dbReference>
<evidence type="ECO:0000256" key="6">
    <source>
        <dbReference type="PIRSR" id="PIRSR604254-1"/>
    </source>
</evidence>
<evidence type="ECO:0000256" key="7">
    <source>
        <dbReference type="SAM" id="Phobius"/>
    </source>
</evidence>
<dbReference type="OMA" id="AGSFYPM"/>
<dbReference type="PANTHER" id="PTHR20855:SF52">
    <property type="entry name" value="ADIPONECTIN RECEPTOR PROTEIN"/>
    <property type="match status" value="1"/>
</dbReference>
<comment type="similarity">
    <text evidence="2">Belongs to the ADIPOR family.</text>
</comment>
<dbReference type="GO" id="GO:0016020">
    <property type="term" value="C:membrane"/>
    <property type="evidence" value="ECO:0007669"/>
    <property type="project" value="UniProtKB-SubCell"/>
</dbReference>
<accession>D8M2Q7</accession>
<keyword evidence="3 7" id="KW-0812">Transmembrane</keyword>
<dbReference type="GO" id="GO:0046872">
    <property type="term" value="F:metal ion binding"/>
    <property type="evidence" value="ECO:0007669"/>
    <property type="project" value="UniProtKB-KW"/>
</dbReference>
<dbReference type="OrthoDB" id="5585746at2759"/>
<evidence type="ECO:0000256" key="1">
    <source>
        <dbReference type="ARBA" id="ARBA00004141"/>
    </source>
</evidence>
<reference evidence="8" key="1">
    <citation type="submission" date="2010-02" db="EMBL/GenBank/DDBJ databases">
        <title>Sequencing and annotation of the Blastocystis hominis genome.</title>
        <authorList>
            <person name="Wincker P."/>
        </authorList>
    </citation>
    <scope>NUCLEOTIDE SEQUENCE</scope>
    <source>
        <strain evidence="8">Singapore isolate B</strain>
    </source>
</reference>
<dbReference type="RefSeq" id="XP_012896678.1">
    <property type="nucleotide sequence ID" value="XM_013041224.1"/>
</dbReference>
<feature type="transmembrane region" description="Helical" evidence="7">
    <location>
        <begin position="274"/>
        <end position="297"/>
    </location>
</feature>
<keyword evidence="6" id="KW-0479">Metal-binding</keyword>
<feature type="transmembrane region" description="Helical" evidence="7">
    <location>
        <begin position="303"/>
        <end position="323"/>
    </location>
</feature>
<name>D8M2Q7_BLAHO</name>
<comment type="subcellular location">
    <subcellularLocation>
        <location evidence="1">Membrane</location>
        <topology evidence="1">Multi-pass membrane protein</topology>
    </subcellularLocation>
</comment>
<evidence type="ECO:0000313" key="8">
    <source>
        <dbReference type="EMBL" id="CBK22630.2"/>
    </source>
</evidence>
<dbReference type="Pfam" id="PF03006">
    <property type="entry name" value="HlyIII"/>
    <property type="match status" value="2"/>
</dbReference>
<dbReference type="Proteomes" id="UP000008312">
    <property type="component" value="Unassembled WGS sequence"/>
</dbReference>
<evidence type="ECO:0000256" key="5">
    <source>
        <dbReference type="ARBA" id="ARBA00023136"/>
    </source>
</evidence>
<keyword evidence="9" id="KW-1185">Reference proteome</keyword>
<evidence type="ECO:0000256" key="3">
    <source>
        <dbReference type="ARBA" id="ARBA00022692"/>
    </source>
</evidence>
<feature type="transmembrane region" description="Helical" evidence="7">
    <location>
        <begin position="69"/>
        <end position="89"/>
    </location>
</feature>
<feature type="transmembrane region" description="Helical" evidence="7">
    <location>
        <begin position="239"/>
        <end position="262"/>
    </location>
</feature>
<feature type="binding site" evidence="6">
    <location>
        <position position="259"/>
    </location>
    <ligand>
        <name>Zn(2+)</name>
        <dbReference type="ChEBI" id="CHEBI:29105"/>
    </ligand>
</feature>
<sequence length="451" mass="51469">MVEATKPISDVKDTKKKLPHGVDVYKEDLDGEYWWLKDNDYLYRGYRTKLSFGEAFRSIFRSNNETMNIWTHVLGCLLFIFLIYLTYAIPVENIFTLRSDVTKANAVLQCSSKNLADVVKEEYVVNATCVEVASRDENIAEEFSALFYYLSHENHSSVLDSLKDSAHTFFSWYESSNMTVLTTDVMNALISTLQSVYHYLLSYADGSNVYVEKSASVVEVLRGDLEEMNHKVVGHVPRWPIIVFVCCAIWCLGGSAIYHLFYCCNFIVSNILQTLDYCGICILISGSYVPVMYYSFYCYPDHLKLHLTIVIILNVINVCVMATPKFRSSSRSPFTRRQPEYRSVRARSFTLVACYAVFALIDLYHLDGLSNPLFRVMGWYIAGMGGTYILGAIFYGSRFPEKYWPGYFDYVVWIGGSGDWVVLFSSTFPCMYCDSCALPLCRMLPGVRGSI</sequence>
<dbReference type="InterPro" id="IPR004254">
    <property type="entry name" value="AdipoR/HlyIII-related"/>
</dbReference>
<keyword evidence="4 7" id="KW-1133">Transmembrane helix</keyword>
<feature type="transmembrane region" description="Helical" evidence="7">
    <location>
        <begin position="344"/>
        <end position="365"/>
    </location>
</feature>
<keyword evidence="6" id="KW-0862">Zinc</keyword>
<gene>
    <name evidence="8" type="ORF">GSBLH_T00002729001</name>
</gene>
<dbReference type="GO" id="GO:0038023">
    <property type="term" value="F:signaling receptor activity"/>
    <property type="evidence" value="ECO:0007669"/>
    <property type="project" value="TreeGrafter"/>
</dbReference>
<dbReference type="AlphaFoldDB" id="D8M2Q7"/>